<feature type="region of interest" description="Disordered" evidence="1">
    <location>
        <begin position="71"/>
        <end position="103"/>
    </location>
</feature>
<dbReference type="Proteomes" id="UP000038802">
    <property type="component" value="Unassembled WGS sequence"/>
</dbReference>
<gene>
    <name evidence="2" type="ORF">ERS007703_01491</name>
</gene>
<accession>A0A0U0QX49</accession>
<evidence type="ECO:0000313" key="3">
    <source>
        <dbReference type="Proteomes" id="UP000038802"/>
    </source>
</evidence>
<organism evidence="2 3">
    <name type="scientific">Mycobacterium tuberculosis</name>
    <dbReference type="NCBI Taxonomy" id="1773"/>
    <lineage>
        <taxon>Bacteria</taxon>
        <taxon>Bacillati</taxon>
        <taxon>Actinomycetota</taxon>
        <taxon>Actinomycetes</taxon>
        <taxon>Mycobacteriales</taxon>
        <taxon>Mycobacteriaceae</taxon>
        <taxon>Mycobacterium</taxon>
        <taxon>Mycobacterium tuberculosis complex</taxon>
    </lineage>
</organism>
<evidence type="ECO:0000256" key="1">
    <source>
        <dbReference type="SAM" id="MobiDB-lite"/>
    </source>
</evidence>
<reference evidence="3" key="1">
    <citation type="submission" date="2015-03" db="EMBL/GenBank/DDBJ databases">
        <authorList>
            <consortium name="Pathogen Informatics"/>
        </authorList>
    </citation>
    <scope>NUCLEOTIDE SEQUENCE [LARGE SCALE GENOMIC DNA]</scope>
    <source>
        <strain evidence="3">K00500041</strain>
    </source>
</reference>
<protein>
    <submittedName>
        <fullName evidence="2">Uncharacterized protein</fullName>
    </submittedName>
</protein>
<dbReference type="AlphaFoldDB" id="A0A0U0QX49"/>
<dbReference type="EMBL" id="CSAE01000127">
    <property type="protein sequence ID" value="COV48684.1"/>
    <property type="molecule type" value="Genomic_DNA"/>
</dbReference>
<proteinExistence type="predicted"/>
<sequence>MVSLLITDLGQDFRNRPQRSAIPTRFHTNQTFGGVWHTSTLRAIHPHRADRAAHLAICGYLRGLRGLRLMPTSPHSEKPRILTVGAPRVPSPTTLRSKPPITR</sequence>
<evidence type="ECO:0000313" key="2">
    <source>
        <dbReference type="EMBL" id="COV48684.1"/>
    </source>
</evidence>
<name>A0A0U0QX49_MYCTX</name>